<sequence>MLLFLTLAVCILNTEALIQQDCRSSGECNDDECCTHKISITGKRKLVGHCSPRAAENEKCVMFTQYVDSLIYGTCPCADGYTCDSRGVMDIRGVCRKAVNGGQTS</sequence>
<evidence type="ECO:0000256" key="1">
    <source>
        <dbReference type="SAM" id="SignalP"/>
    </source>
</evidence>
<gene>
    <name evidence="2" type="ORF">SNE40_001859</name>
</gene>
<dbReference type="AlphaFoldDB" id="A0AAN8KAT1"/>
<dbReference type="Proteomes" id="UP001347796">
    <property type="component" value="Unassembled WGS sequence"/>
</dbReference>
<protein>
    <submittedName>
        <fullName evidence="2">Uncharacterized protein</fullName>
    </submittedName>
</protein>
<accession>A0AAN8KAT1</accession>
<dbReference type="Gene3D" id="2.10.80.10">
    <property type="entry name" value="Lipase, subunit A"/>
    <property type="match status" value="1"/>
</dbReference>
<feature type="chain" id="PRO_5042960509" evidence="1">
    <location>
        <begin position="17"/>
        <end position="105"/>
    </location>
</feature>
<comment type="caution">
    <text evidence="2">The sequence shown here is derived from an EMBL/GenBank/DDBJ whole genome shotgun (WGS) entry which is preliminary data.</text>
</comment>
<feature type="signal peptide" evidence="1">
    <location>
        <begin position="1"/>
        <end position="16"/>
    </location>
</feature>
<organism evidence="2 3">
    <name type="scientific">Patella caerulea</name>
    <name type="common">Rayed Mediterranean limpet</name>
    <dbReference type="NCBI Taxonomy" id="87958"/>
    <lineage>
        <taxon>Eukaryota</taxon>
        <taxon>Metazoa</taxon>
        <taxon>Spiralia</taxon>
        <taxon>Lophotrochozoa</taxon>
        <taxon>Mollusca</taxon>
        <taxon>Gastropoda</taxon>
        <taxon>Patellogastropoda</taxon>
        <taxon>Patelloidea</taxon>
        <taxon>Patellidae</taxon>
        <taxon>Patella</taxon>
    </lineage>
</organism>
<proteinExistence type="predicted"/>
<name>A0AAN8KAT1_PATCE</name>
<evidence type="ECO:0000313" key="3">
    <source>
        <dbReference type="Proteomes" id="UP001347796"/>
    </source>
</evidence>
<keyword evidence="3" id="KW-1185">Reference proteome</keyword>
<reference evidence="2 3" key="1">
    <citation type="submission" date="2024-01" db="EMBL/GenBank/DDBJ databases">
        <title>The genome of the rayed Mediterranean limpet Patella caerulea (Linnaeus, 1758).</title>
        <authorList>
            <person name="Anh-Thu Weber A."/>
            <person name="Halstead-Nussloch G."/>
        </authorList>
    </citation>
    <scope>NUCLEOTIDE SEQUENCE [LARGE SCALE GENOMIC DNA]</scope>
    <source>
        <strain evidence="2">AATW-2023a</strain>
        <tissue evidence="2">Whole specimen</tissue>
    </source>
</reference>
<evidence type="ECO:0000313" key="2">
    <source>
        <dbReference type="EMBL" id="KAK6189885.1"/>
    </source>
</evidence>
<keyword evidence="1" id="KW-0732">Signal</keyword>
<dbReference type="EMBL" id="JAZGQO010000002">
    <property type="protein sequence ID" value="KAK6189885.1"/>
    <property type="molecule type" value="Genomic_DNA"/>
</dbReference>